<dbReference type="SUPFAM" id="SSF46785">
    <property type="entry name" value="Winged helix' DNA-binding domain"/>
    <property type="match status" value="2"/>
</dbReference>
<sequence length="404" mass="45914">MIRCQMHKLNMIKDRRYHLRKYKQCFIAKDVIDWAHRSHHAQTREEAVAAMLCLQQHGMIHHVVDEHDFKDQSLFFRFTRDDGTYAANTDVAIFYRGLDVYNSEGAEIQRDFYHKGHLYEGAFYGNELVDCIMDGDNTDRKQIVNQCRELLEYDILNHVTDDYHFSDDRLLYQFRVNFDRPSLLMDVLTPQYDQKKKKVQGNRSEQRTEQQNSEAPMFTSAGSEGSSVDDVSYNNAYDSVKHDGQRLDVTVSDAGARKGSNHGVPAINYTRRGSDDARILMTRKGSEDATGPGWVRLRAAGLGAMLCPHYRPLGTCSCSRTSGGPIRLDCGGPERHAQGPPLRGPLDNDAHRPADHGRHGNTKSRTLRSPYWPCTTVSDWDSAERTSYTSVHKPCENSSMSATT</sequence>
<evidence type="ECO:0000313" key="4">
    <source>
        <dbReference type="Proteomes" id="UP000245119"/>
    </source>
</evidence>
<dbReference type="GO" id="GO:0023051">
    <property type="term" value="P:regulation of signaling"/>
    <property type="evidence" value="ECO:0007669"/>
    <property type="project" value="TreeGrafter"/>
</dbReference>
<gene>
    <name evidence="3" type="ORF">C0Q70_16411</name>
</gene>
<protein>
    <recommendedName>
        <fullName evidence="2">DEP domain-containing protein</fullName>
    </recommendedName>
</protein>
<organism evidence="3 4">
    <name type="scientific">Pomacea canaliculata</name>
    <name type="common">Golden apple snail</name>
    <dbReference type="NCBI Taxonomy" id="400727"/>
    <lineage>
        <taxon>Eukaryota</taxon>
        <taxon>Metazoa</taxon>
        <taxon>Spiralia</taxon>
        <taxon>Lophotrochozoa</taxon>
        <taxon>Mollusca</taxon>
        <taxon>Gastropoda</taxon>
        <taxon>Caenogastropoda</taxon>
        <taxon>Architaenioglossa</taxon>
        <taxon>Ampullarioidea</taxon>
        <taxon>Ampullariidae</taxon>
        <taxon>Pomacea</taxon>
    </lineage>
</organism>
<dbReference type="Pfam" id="PF00610">
    <property type="entry name" value="DEP"/>
    <property type="match status" value="2"/>
</dbReference>
<feature type="domain" description="DEP" evidence="2">
    <location>
        <begin position="5"/>
        <end position="80"/>
    </location>
</feature>
<evidence type="ECO:0000259" key="2">
    <source>
        <dbReference type="PROSITE" id="PS50186"/>
    </source>
</evidence>
<dbReference type="InterPro" id="IPR051832">
    <property type="entry name" value="mTOR-Rac_regulators"/>
</dbReference>
<dbReference type="EMBL" id="PZQS01000010">
    <property type="protein sequence ID" value="PVD23148.1"/>
    <property type="molecule type" value="Genomic_DNA"/>
</dbReference>
<dbReference type="GO" id="GO:0035556">
    <property type="term" value="P:intracellular signal transduction"/>
    <property type="evidence" value="ECO:0007669"/>
    <property type="project" value="InterPro"/>
</dbReference>
<dbReference type="InterPro" id="IPR036390">
    <property type="entry name" value="WH_DNA-bd_sf"/>
</dbReference>
<accession>A0A2T7NPQ5</accession>
<dbReference type="PANTHER" id="PTHR22829:SF16">
    <property type="entry name" value="PH DOMAIN-CONTAINING PROTEIN"/>
    <property type="match status" value="1"/>
</dbReference>
<dbReference type="GO" id="GO:0005096">
    <property type="term" value="F:GTPase activator activity"/>
    <property type="evidence" value="ECO:0007669"/>
    <property type="project" value="TreeGrafter"/>
</dbReference>
<dbReference type="PROSITE" id="PS50186">
    <property type="entry name" value="DEP"/>
    <property type="match status" value="1"/>
</dbReference>
<dbReference type="InterPro" id="IPR036388">
    <property type="entry name" value="WH-like_DNA-bd_sf"/>
</dbReference>
<dbReference type="SMART" id="SM00049">
    <property type="entry name" value="DEP"/>
    <property type="match status" value="2"/>
</dbReference>
<dbReference type="Proteomes" id="UP000245119">
    <property type="component" value="Linkage Group LG10"/>
</dbReference>
<dbReference type="InterPro" id="IPR000591">
    <property type="entry name" value="DEP_dom"/>
</dbReference>
<dbReference type="GO" id="GO:0005886">
    <property type="term" value="C:plasma membrane"/>
    <property type="evidence" value="ECO:0007669"/>
    <property type="project" value="TreeGrafter"/>
</dbReference>
<comment type="caution">
    <text evidence="3">The sequence shown here is derived from an EMBL/GenBank/DDBJ whole genome shotgun (WGS) entry which is preliminary data.</text>
</comment>
<evidence type="ECO:0000256" key="1">
    <source>
        <dbReference type="SAM" id="MobiDB-lite"/>
    </source>
</evidence>
<feature type="compositionally biased region" description="Polar residues" evidence="1">
    <location>
        <begin position="209"/>
        <end position="226"/>
    </location>
</feature>
<feature type="region of interest" description="Disordered" evidence="1">
    <location>
        <begin position="330"/>
        <end position="404"/>
    </location>
</feature>
<dbReference type="OrthoDB" id="39497at2759"/>
<keyword evidence="4" id="KW-1185">Reference proteome</keyword>
<feature type="region of interest" description="Disordered" evidence="1">
    <location>
        <begin position="194"/>
        <end position="239"/>
    </location>
</feature>
<name>A0A2T7NPQ5_POMCA</name>
<feature type="compositionally biased region" description="Basic and acidic residues" evidence="1">
    <location>
        <begin position="346"/>
        <end position="358"/>
    </location>
</feature>
<dbReference type="GO" id="GO:0005085">
    <property type="term" value="F:guanyl-nucleotide exchange factor activity"/>
    <property type="evidence" value="ECO:0007669"/>
    <property type="project" value="TreeGrafter"/>
</dbReference>
<dbReference type="Gene3D" id="1.10.10.10">
    <property type="entry name" value="Winged helix-like DNA-binding domain superfamily/Winged helix DNA-binding domain"/>
    <property type="match status" value="2"/>
</dbReference>
<proteinExistence type="predicted"/>
<dbReference type="GO" id="GO:0007186">
    <property type="term" value="P:G protein-coupled receptor signaling pathway"/>
    <property type="evidence" value="ECO:0007669"/>
    <property type="project" value="TreeGrafter"/>
</dbReference>
<dbReference type="PANTHER" id="PTHR22829">
    <property type="entry name" value="DEP DOMAIN PROTEIN"/>
    <property type="match status" value="1"/>
</dbReference>
<dbReference type="AlphaFoldDB" id="A0A2T7NPQ5"/>
<reference evidence="3 4" key="1">
    <citation type="submission" date="2018-04" db="EMBL/GenBank/DDBJ databases">
        <title>The genome of golden apple snail Pomacea canaliculata provides insight into stress tolerance and invasive adaptation.</title>
        <authorList>
            <person name="Liu C."/>
            <person name="Liu B."/>
            <person name="Ren Y."/>
            <person name="Zhang Y."/>
            <person name="Wang H."/>
            <person name="Li S."/>
            <person name="Jiang F."/>
            <person name="Yin L."/>
            <person name="Zhang G."/>
            <person name="Qian W."/>
            <person name="Fan W."/>
        </authorList>
    </citation>
    <scope>NUCLEOTIDE SEQUENCE [LARGE SCALE GENOMIC DNA]</scope>
    <source>
        <strain evidence="3">SZHN2017</strain>
        <tissue evidence="3">Muscle</tissue>
    </source>
</reference>
<feature type="compositionally biased region" description="Polar residues" evidence="1">
    <location>
        <begin position="375"/>
        <end position="404"/>
    </location>
</feature>
<evidence type="ECO:0000313" key="3">
    <source>
        <dbReference type="EMBL" id="PVD23148.1"/>
    </source>
</evidence>